<feature type="domain" description="Fibronectin type-III" evidence="10">
    <location>
        <begin position="729"/>
        <end position="847"/>
    </location>
</feature>
<feature type="domain" description="Fibronectin type-III" evidence="10">
    <location>
        <begin position="978"/>
        <end position="1068"/>
    </location>
</feature>
<dbReference type="PROSITE" id="PS50853">
    <property type="entry name" value="FN3"/>
    <property type="match status" value="5"/>
</dbReference>
<dbReference type="Pfam" id="PF07679">
    <property type="entry name" value="I-set"/>
    <property type="match status" value="1"/>
</dbReference>
<feature type="compositionally biased region" description="Polar residues" evidence="7">
    <location>
        <begin position="2063"/>
        <end position="2074"/>
    </location>
</feature>
<keyword evidence="8" id="KW-1133">Transmembrane helix</keyword>
<dbReference type="InterPro" id="IPR036179">
    <property type="entry name" value="Ig-like_dom_sf"/>
</dbReference>
<feature type="region of interest" description="Disordered" evidence="7">
    <location>
        <begin position="1338"/>
        <end position="1366"/>
    </location>
</feature>
<name>A0A914I3Y5_GLORO</name>
<evidence type="ECO:0000313" key="12">
    <source>
        <dbReference type="WBParaSite" id="Gr19_v10_g6661.t1"/>
    </source>
</evidence>
<feature type="transmembrane region" description="Helical" evidence="8">
    <location>
        <begin position="1880"/>
        <end position="1900"/>
    </location>
</feature>
<dbReference type="SUPFAM" id="SSF48726">
    <property type="entry name" value="Immunoglobulin"/>
    <property type="match status" value="4"/>
</dbReference>
<keyword evidence="6" id="KW-0393">Immunoglobulin domain</keyword>
<dbReference type="InterPro" id="IPR003961">
    <property type="entry name" value="FN3_dom"/>
</dbReference>
<feature type="region of interest" description="Disordered" evidence="7">
    <location>
        <begin position="1937"/>
        <end position="1967"/>
    </location>
</feature>
<proteinExistence type="predicted"/>
<feature type="domain" description="Ig-like" evidence="9">
    <location>
        <begin position="353"/>
        <end position="416"/>
    </location>
</feature>
<feature type="compositionally biased region" description="Gly residues" evidence="7">
    <location>
        <begin position="2245"/>
        <end position="2262"/>
    </location>
</feature>
<feature type="compositionally biased region" description="Basic residues" evidence="7">
    <location>
        <begin position="1348"/>
        <end position="1361"/>
    </location>
</feature>
<dbReference type="Gene3D" id="2.60.40.10">
    <property type="entry name" value="Immunoglobulins"/>
    <property type="match status" value="9"/>
</dbReference>
<evidence type="ECO:0000256" key="3">
    <source>
        <dbReference type="ARBA" id="ARBA00023136"/>
    </source>
</evidence>
<accession>A0A914I3Y5</accession>
<dbReference type="InterPro" id="IPR007110">
    <property type="entry name" value="Ig-like_dom"/>
</dbReference>
<protein>
    <submittedName>
        <fullName evidence="12">Uncharacterized protein</fullName>
    </submittedName>
</protein>
<dbReference type="PANTHER" id="PTHR44170:SF54">
    <property type="entry name" value="FI24025P1"/>
    <property type="match status" value="1"/>
</dbReference>
<dbReference type="SMART" id="SM00408">
    <property type="entry name" value="IGc2"/>
    <property type="match status" value="2"/>
</dbReference>
<dbReference type="Pfam" id="PF00041">
    <property type="entry name" value="fn3"/>
    <property type="match status" value="5"/>
</dbReference>
<keyword evidence="4" id="KW-1015">Disulfide bond</keyword>
<feature type="region of interest" description="Disordered" evidence="7">
    <location>
        <begin position="2020"/>
        <end position="2048"/>
    </location>
</feature>
<evidence type="ECO:0000256" key="8">
    <source>
        <dbReference type="SAM" id="Phobius"/>
    </source>
</evidence>
<feature type="region of interest" description="Disordered" evidence="7">
    <location>
        <begin position="776"/>
        <end position="797"/>
    </location>
</feature>
<evidence type="ECO:0000256" key="2">
    <source>
        <dbReference type="ARBA" id="ARBA00022737"/>
    </source>
</evidence>
<feature type="compositionally biased region" description="Polar residues" evidence="7">
    <location>
        <begin position="1338"/>
        <end position="1347"/>
    </location>
</feature>
<comment type="subcellular location">
    <subcellularLocation>
        <location evidence="1">Membrane</location>
    </subcellularLocation>
</comment>
<evidence type="ECO:0000256" key="6">
    <source>
        <dbReference type="ARBA" id="ARBA00023319"/>
    </source>
</evidence>
<dbReference type="SUPFAM" id="SSF49265">
    <property type="entry name" value="Fibronectin type III"/>
    <property type="match status" value="4"/>
</dbReference>
<keyword evidence="8" id="KW-0812">Transmembrane</keyword>
<evidence type="ECO:0000256" key="4">
    <source>
        <dbReference type="ARBA" id="ARBA00023157"/>
    </source>
</evidence>
<dbReference type="GO" id="GO:0016020">
    <property type="term" value="C:membrane"/>
    <property type="evidence" value="ECO:0007669"/>
    <property type="project" value="UniProtKB-SubCell"/>
</dbReference>
<feature type="region of interest" description="Disordered" evidence="7">
    <location>
        <begin position="2245"/>
        <end position="2266"/>
    </location>
</feature>
<feature type="domain" description="Fibronectin type-III" evidence="10">
    <location>
        <begin position="1103"/>
        <end position="1195"/>
    </location>
</feature>
<dbReference type="GO" id="GO:0098609">
    <property type="term" value="P:cell-cell adhesion"/>
    <property type="evidence" value="ECO:0007669"/>
    <property type="project" value="TreeGrafter"/>
</dbReference>
<feature type="transmembrane region" description="Helical" evidence="8">
    <location>
        <begin position="1304"/>
        <end position="1328"/>
    </location>
</feature>
<dbReference type="FunFam" id="2.60.40.10:FF:000004">
    <property type="entry name" value="DCC isoform 1"/>
    <property type="match status" value="1"/>
</dbReference>
<feature type="compositionally biased region" description="Low complexity" evidence="7">
    <location>
        <begin position="1937"/>
        <end position="1957"/>
    </location>
</feature>
<organism evidence="11 12">
    <name type="scientific">Globodera rostochiensis</name>
    <name type="common">Golden nematode worm</name>
    <name type="synonym">Heterodera rostochiensis</name>
    <dbReference type="NCBI Taxonomy" id="31243"/>
    <lineage>
        <taxon>Eukaryota</taxon>
        <taxon>Metazoa</taxon>
        <taxon>Ecdysozoa</taxon>
        <taxon>Nematoda</taxon>
        <taxon>Chromadorea</taxon>
        <taxon>Rhabditida</taxon>
        <taxon>Tylenchina</taxon>
        <taxon>Tylenchomorpha</taxon>
        <taxon>Tylenchoidea</taxon>
        <taxon>Heteroderidae</taxon>
        <taxon>Heteroderinae</taxon>
        <taxon>Globodera</taxon>
    </lineage>
</organism>
<feature type="domain" description="Fibronectin type-III" evidence="10">
    <location>
        <begin position="629"/>
        <end position="723"/>
    </location>
</feature>
<evidence type="ECO:0000259" key="9">
    <source>
        <dbReference type="PROSITE" id="PS50835"/>
    </source>
</evidence>
<keyword evidence="5" id="KW-0325">Glycoprotein</keyword>
<feature type="region of interest" description="Disordered" evidence="7">
    <location>
        <begin position="1191"/>
        <end position="1217"/>
    </location>
</feature>
<feature type="region of interest" description="Disordered" evidence="7">
    <location>
        <begin position="1825"/>
        <end position="1844"/>
    </location>
</feature>
<feature type="compositionally biased region" description="Polar residues" evidence="7">
    <location>
        <begin position="1825"/>
        <end position="1835"/>
    </location>
</feature>
<dbReference type="CDD" id="cd00063">
    <property type="entry name" value="FN3"/>
    <property type="match status" value="6"/>
</dbReference>
<feature type="domain" description="Ig-like" evidence="9">
    <location>
        <begin position="144"/>
        <end position="230"/>
    </location>
</feature>
<feature type="compositionally biased region" description="Pro residues" evidence="7">
    <location>
        <begin position="2027"/>
        <end position="2036"/>
    </location>
</feature>
<dbReference type="InterPro" id="IPR003599">
    <property type="entry name" value="Ig_sub"/>
</dbReference>
<keyword evidence="11" id="KW-1185">Reference proteome</keyword>
<dbReference type="WBParaSite" id="Gr19_v10_g6661.t1">
    <property type="protein sequence ID" value="Gr19_v10_g6661.t1"/>
    <property type="gene ID" value="Gr19_v10_g6661"/>
</dbReference>
<dbReference type="PANTHER" id="PTHR44170">
    <property type="entry name" value="PROTEIN SIDEKICK"/>
    <property type="match status" value="1"/>
</dbReference>
<dbReference type="InterPro" id="IPR003598">
    <property type="entry name" value="Ig_sub2"/>
</dbReference>
<evidence type="ECO:0000259" key="10">
    <source>
        <dbReference type="PROSITE" id="PS50853"/>
    </source>
</evidence>
<dbReference type="SMART" id="SM00060">
    <property type="entry name" value="FN3"/>
    <property type="match status" value="5"/>
</dbReference>
<dbReference type="Pfam" id="PF13927">
    <property type="entry name" value="Ig_3"/>
    <property type="match status" value="1"/>
</dbReference>
<keyword evidence="2" id="KW-0677">Repeat</keyword>
<dbReference type="SMART" id="SM00409">
    <property type="entry name" value="IG"/>
    <property type="match status" value="4"/>
</dbReference>
<dbReference type="InterPro" id="IPR036116">
    <property type="entry name" value="FN3_sf"/>
</dbReference>
<evidence type="ECO:0000256" key="1">
    <source>
        <dbReference type="ARBA" id="ARBA00004370"/>
    </source>
</evidence>
<dbReference type="InterPro" id="IPR013098">
    <property type="entry name" value="Ig_I-set"/>
</dbReference>
<feature type="compositionally biased region" description="Acidic residues" evidence="7">
    <location>
        <begin position="778"/>
        <end position="797"/>
    </location>
</feature>
<keyword evidence="3 8" id="KW-0472">Membrane</keyword>
<feature type="region of interest" description="Disordered" evidence="7">
    <location>
        <begin position="2146"/>
        <end position="2176"/>
    </location>
</feature>
<feature type="region of interest" description="Disordered" evidence="7">
    <location>
        <begin position="1516"/>
        <end position="1552"/>
    </location>
</feature>
<evidence type="ECO:0000256" key="5">
    <source>
        <dbReference type="ARBA" id="ARBA00023180"/>
    </source>
</evidence>
<sequence>MATTNDNTNTLFFHRFNSLSLHSHHVKNSTNPRQPVPKEGAHAKQILAGTFQIKHHTKDALFFTMTSRFSHELLLIFAIYGASYSCFADDPLIINHKHRRRSSDIEHDPRLLNFRFVHEPSNAIASSSDGSALLDCKFAMASPPPTAPVPIEDADEDNDDNTLISNESSDEELGGLLTRVEWRKEGSPIHPLGRIKLISNGSLWIESVLPVDEGQYQCAVHVITQQQQHTGAADQHGKESHWIFLSRRAALSLPSLHRFEQQPTDQHARAGQMAAFRCLLNSKPPAQIEWHHDNRLLKNGEGGYLVLPVSQTLEISHVRPEHAGVYKCVARNGDRSRTSQLGTLTVLDGEESPQSMHWVLEPRNQLVTVGDSVLLECLANNGGARQSTKIQWLHNSEPLASLAIDGGKALNNNDDGAAAVADVAPSSSSSSLSTSSIFEMVGRRRTHLLIRNNAALRTQDVGATVAVRVSPTITIRPVDVLTQETNDVEFECVAEGVPTPRITWNKNGEVIIPSEYFVIASNKLRIFGLVRDDQGVYQCIADNEVGTEQAAAQLLVDQADILSSYYSLLNRSTHQPIPDDGLNPNPPFQTEHQQHHGVMWRRKNLTSHLPLISPSSDDSVRALVVPKTPAQALSLRATDTGAQSVQLRWDAPLNSQKFGPITHYIVAYREEGSTRERTLNSTDTQQMLDNLRPQTSYSIRVIAVNLVGPGTPSDALLITTKKQESLPGKVRSLRAEVLSSESIQVQWDEPTPIDASSNLDIRYKLFYVKVAKNVTGQENEEDNEDDDDDEEDGEDAFSSETQVLMVKTSYTLHGVAKNAPYSIRVEAENVHGAGPSSEPIVIRTWPDTPSAPPRDVHADSLPQPGHAIRVRWRPPPHAQWNSDALIGHKLRYRMKGGRPPGGGGKATASTVLVEEEEGEDDDDGMEGWWTHTLDGLEPGSAYLIRVAAVNQNGTGPWTDWTPVDTPEEQKEESQISGAPSELRVLASHDSVQVSWLPPRDDNVLIRGYLIGWGINIPDVEKATVEPEVRHFTIRGLKPNREYVISLRAFNRIGHGFPIYETVKTSSYGAHSSSVSSSSIADPKPTFGGFGHQQDNGANSLPPAPVGVVAEAISSSQMRLTWIDPNENAFNQLYTIKYGMSNTDEAQYKLLNSTETEHTFDGLRPDTLFEFAVRLAQSPHHWSLSALNRTFPAPPSSPPRDLTVIGPQSGRPHADNDPSMVTLTWQPPKYANGEIQEYIVLYSDRPNLPDRDWVMDSVKGPQCEGLRSVHAGGQLHHGDHISRASAVCSAAILLGQFFVGMRSNLAFVLIGVVVVVVLLLVVALLAACFQRSKNDHNNVRASATMSNRSQRRHKKQRARSHHQQSYIPGRKMSVSTPSAVAELDDDLWMIHQQPQQHNAGGGGGRFATLINASAIEDFESAATVDDGTGILLIDGQQRAFIAPAGTAAGLNLHPAAMECLTPAHYQQAACHAATTQRQETEHGQLESGVVEVVAFGGSSGPSTSLPHGMLESFHSMTTTAEQSPKSGGGGSTGTKQRRNQHRNSLPPHICPSSSAKISPIVAQKCQQLHLLHHHHHHHQHDHLQNVAARGGTANFGRKSNSPAAADIRPDHQRVATVRMHCGSGGRISKSSLNALDLSISPCLGFYHECYHHSASYSPPAHSSTPKIADHQQNNAAETETELLNKNNSAVPRQFQVGISLPSMALQVKQAKRTATANYEPTTRRHMAPVKSVNFASKLVIVSASDDDECETETAATTAQCRRRRNGNINEDKIAFIDDICISNVDGTGDEHAADAGGNGRVDAGGETVCDDKDEANWMITKMKATTPAQNHSGTNKQNDDYGGGRTVPSLLSASSSAGFASKCVHRKLVGLLCAGWPGLDLLCLFLVVVTTAAASVFSVLFTVNSVGTLPRGHPNHHQQHLHNSSASLEMKSAPQPLHLHQQQQQNHYVQQQQQHQQLGSTPLTPRNPHVVYTRVNRQPIAKVDFSMNGAAAAAAAATTTVPPHDSPHYQQRHQFVGAAVSSAAGGTPPLPPPPPPSSSSLTGACASRTATTTTTASTIIISSHAQHNRNSSEAGYQTVGGGRGNCGTMRSFVDVGTTEDDDNGSCEALPVPPTGEQHQQQQQQQRMAHIVRPIVYAGGGGGGGGGAGGIAGGASPSPSTLRSAVAQKTTPTTAHKFTYNNNGAKVPVGRATAQPRVNLATAAVAAAAAAAAANLPSDVTALYGYSASPSQYASVRAAAANAVNTGGGGGGTKNSMEHGGGGEQLYINNNNSSIKTIDSTEDLEEIDHM</sequence>
<feature type="domain" description="Ig-like" evidence="9">
    <location>
        <begin position="471"/>
        <end position="557"/>
    </location>
</feature>
<feature type="region of interest" description="Disordered" evidence="7">
    <location>
        <begin position="2061"/>
        <end position="2121"/>
    </location>
</feature>
<evidence type="ECO:0000313" key="11">
    <source>
        <dbReference type="Proteomes" id="UP000887572"/>
    </source>
</evidence>
<feature type="compositionally biased region" description="Polar residues" evidence="7">
    <location>
        <begin position="2155"/>
        <end position="2176"/>
    </location>
</feature>
<reference evidence="12" key="1">
    <citation type="submission" date="2022-11" db="UniProtKB">
        <authorList>
            <consortium name="WormBaseParasite"/>
        </authorList>
    </citation>
    <scope>IDENTIFICATION</scope>
</reference>
<dbReference type="PROSITE" id="PS50835">
    <property type="entry name" value="IG_LIKE"/>
    <property type="match status" value="4"/>
</dbReference>
<feature type="domain" description="Fibronectin type-III" evidence="10">
    <location>
        <begin position="852"/>
        <end position="968"/>
    </location>
</feature>
<feature type="domain" description="Ig-like" evidence="9">
    <location>
        <begin position="254"/>
        <end position="345"/>
    </location>
</feature>
<feature type="compositionally biased region" description="Low complexity" evidence="7">
    <location>
        <begin position="2037"/>
        <end position="2048"/>
    </location>
</feature>
<dbReference type="Proteomes" id="UP000887572">
    <property type="component" value="Unplaced"/>
</dbReference>
<evidence type="ECO:0000256" key="7">
    <source>
        <dbReference type="SAM" id="MobiDB-lite"/>
    </source>
</evidence>
<dbReference type="InterPro" id="IPR013783">
    <property type="entry name" value="Ig-like_fold"/>
</dbReference>